<dbReference type="GO" id="GO:0043022">
    <property type="term" value="F:ribosome binding"/>
    <property type="evidence" value="ECO:0007669"/>
    <property type="project" value="TreeGrafter"/>
</dbReference>
<dbReference type="GO" id="GO:0016567">
    <property type="term" value="P:protein ubiquitination"/>
    <property type="evidence" value="ECO:0007669"/>
    <property type="project" value="TreeGrafter"/>
</dbReference>
<dbReference type="InterPro" id="IPR044288">
    <property type="entry name" value="ZNF598/HEL2"/>
</dbReference>
<comment type="caution">
    <text evidence="3">The sequence shown here is derived from an EMBL/GenBank/DDBJ whole genome shotgun (WGS) entry which is preliminary data.</text>
</comment>
<feature type="non-terminal residue" evidence="3">
    <location>
        <position position="1"/>
    </location>
</feature>
<dbReference type="VEuPathDB" id="MicrosporidiaDB:CWI36_3417p0010"/>
<organism evidence="3 4">
    <name type="scientific">Hamiltosporidium magnivora</name>
    <dbReference type="NCBI Taxonomy" id="148818"/>
    <lineage>
        <taxon>Eukaryota</taxon>
        <taxon>Fungi</taxon>
        <taxon>Fungi incertae sedis</taxon>
        <taxon>Microsporidia</taxon>
        <taxon>Dubosqiidae</taxon>
        <taxon>Hamiltosporidium</taxon>
    </lineage>
</organism>
<name>A0A4Q9KXA8_9MICR</name>
<protein>
    <recommendedName>
        <fullName evidence="2">C2H2-type domain-containing protein</fullName>
    </recommendedName>
</protein>
<dbReference type="Proteomes" id="UP000293045">
    <property type="component" value="Unassembled WGS sequence"/>
</dbReference>
<dbReference type="GO" id="GO:0072344">
    <property type="term" value="P:rescue of stalled ribosome"/>
    <property type="evidence" value="ECO:0007669"/>
    <property type="project" value="InterPro"/>
</dbReference>
<feature type="region of interest" description="Disordered" evidence="1">
    <location>
        <begin position="294"/>
        <end position="326"/>
    </location>
</feature>
<dbReference type="EMBL" id="PIXR01002080">
    <property type="protein sequence ID" value="TBT99274.1"/>
    <property type="molecule type" value="Genomic_DNA"/>
</dbReference>
<dbReference type="SMART" id="SM00355">
    <property type="entry name" value="ZnF_C2H2"/>
    <property type="match status" value="3"/>
</dbReference>
<dbReference type="GO" id="GO:0061630">
    <property type="term" value="F:ubiquitin protein ligase activity"/>
    <property type="evidence" value="ECO:0007669"/>
    <property type="project" value="InterPro"/>
</dbReference>
<dbReference type="InterPro" id="IPR013087">
    <property type="entry name" value="Znf_C2H2_type"/>
</dbReference>
<sequence length="780" mass="86786">QQGVNKSPYNYHPLTLTTLTNTPITSHIISHPKCLFCKKYFYDTSKILNHMTHYHYLCTLCDRMGKKHQYYNTYDTLQLHYSTNHYTCKIKECIDSSCYVFCYKVEMYEHVVNYHNENIRYQDIRSIDNNSRLEGNGYVSGGEYVSGLEGVSNSIGRLEGVNDSNILEGVSNSIGRLEGVNDSNILEGVSNSIGRLEGVSDSNRLEGVSDSTHTYRGVSDSTNTYRGVITTTNTYSDTTDNTPNTLTIPFINSSAYANEQGYGRVTIGSNVLRITRSNTNRKITINKIEKDRTKDTINNTSHDSISSSNKDSSRGNSNNTLINNSNKTLINNTPSIITINNTYHNSNIINTPSIIPSNNTYHNSNIINTPSNIPSNNTIPSYMDRTQSFIRNTNNINTYINKYYNIHNIYISEQITLLHLNEISVEECCERICKKLGEKEFIRFFEGVICYIKDDVKGCVLKYVSCIKDRVLFPRFSNLKGDSSRGMLEGVNNKVGNIKGDSSRGMLEGVNNRGMLEGVNNKVSNIKGVSTSSRDSSLKGFNNKVGHYNGVNNQVSNIKGVSTSSRDSSLKGFNISSNRQQGVSTATRDSSLKGFNISRDIKGVNTSGKDSSLKGFNNKVGDYNGVNNKVSNIKGVSTATRDSSLKGYNISSNIKGVSNNTNKQQGVNNIKDVQQGLNHLSNKQQGLSNSKDVQKGLNNSIDVQQGLNNSIDVQKCLNNSIDVQKGLSNNTNNNTNDKDYKVIRIGRSIISIKKKYLRGVNHTTNKQRGVNTSTSNYKRC</sequence>
<dbReference type="PANTHER" id="PTHR22938:SF15">
    <property type="entry name" value="OS01G0568000 PROTEIN"/>
    <property type="match status" value="1"/>
</dbReference>
<dbReference type="PROSITE" id="PS00028">
    <property type="entry name" value="ZINC_FINGER_C2H2_1"/>
    <property type="match status" value="1"/>
</dbReference>
<feature type="compositionally biased region" description="Low complexity" evidence="1">
    <location>
        <begin position="298"/>
        <end position="326"/>
    </location>
</feature>
<reference evidence="3 4" key="1">
    <citation type="submission" date="2017-12" db="EMBL/GenBank/DDBJ databases">
        <authorList>
            <person name="Pombert J.-F."/>
            <person name="Haag K.L."/>
            <person name="Ebert D."/>
        </authorList>
    </citation>
    <scope>NUCLEOTIDE SEQUENCE [LARGE SCALE GENOMIC DNA]</scope>
    <source>
        <strain evidence="3">IL-BN-2</strain>
    </source>
</reference>
<feature type="domain" description="C2H2-type" evidence="2">
    <location>
        <begin position="34"/>
        <end position="55"/>
    </location>
</feature>
<proteinExistence type="predicted"/>
<dbReference type="VEuPathDB" id="MicrosporidiaDB:CWI39_2080p0010"/>
<dbReference type="VEuPathDB" id="MicrosporidiaDB:CWI36_2153p0010"/>
<accession>A0A4Q9KXA8</accession>
<evidence type="ECO:0000313" key="3">
    <source>
        <dbReference type="EMBL" id="TBT99274.1"/>
    </source>
</evidence>
<dbReference type="AlphaFoldDB" id="A0A4Q9KXA8"/>
<evidence type="ECO:0000313" key="4">
    <source>
        <dbReference type="Proteomes" id="UP000293045"/>
    </source>
</evidence>
<evidence type="ECO:0000256" key="1">
    <source>
        <dbReference type="SAM" id="MobiDB-lite"/>
    </source>
</evidence>
<dbReference type="VEuPathDB" id="MicrosporidiaDB:CWI36_3076p0010"/>
<gene>
    <name evidence="3" type="ORF">CWI39_2080p0010</name>
</gene>
<dbReference type="PANTHER" id="PTHR22938">
    <property type="entry name" value="ZINC FINGER PROTEIN 598"/>
    <property type="match status" value="1"/>
</dbReference>
<evidence type="ECO:0000259" key="2">
    <source>
        <dbReference type="PROSITE" id="PS00028"/>
    </source>
</evidence>